<evidence type="ECO:0000256" key="6">
    <source>
        <dbReference type="ARBA" id="ARBA00023015"/>
    </source>
</evidence>
<comment type="subcellular location">
    <subcellularLocation>
        <location evidence="1">Nucleus</location>
    </subcellularLocation>
</comment>
<dbReference type="GO" id="GO:0008270">
    <property type="term" value="F:zinc ion binding"/>
    <property type="evidence" value="ECO:0007669"/>
    <property type="project" value="UniProtKB-KW"/>
</dbReference>
<sequence length="171" mass="19275">MRMHSGEKPYACQVCDKRFSVKSSMVAHVNTHTHARTYPCHLCARNFACMSSLKVHMRLHSGSRPFICPVEGCGKTFRTSGHCKSHTMIHEKEYYTSADIKLVEEIAPGSRSKRARTVTVKSDKLTSAELEGAVGECIVCRKLTMTTEYNRHFHCKDCSQLGCIPDFLEES</sequence>
<dbReference type="PANTHER" id="PTHR14003">
    <property type="entry name" value="TRANSCRIPTIONAL REPRESSOR PROTEIN YY"/>
    <property type="match status" value="1"/>
</dbReference>
<dbReference type="STRING" id="121845.A0A3Q0IZ84"/>
<feature type="domain" description="C2H2-type" evidence="11">
    <location>
        <begin position="66"/>
        <end position="95"/>
    </location>
</feature>
<keyword evidence="4 10" id="KW-0863">Zinc-finger</keyword>
<dbReference type="OMA" id="CARNFAC"/>
<dbReference type="AlphaFoldDB" id="A0A3Q0IZ84"/>
<reference evidence="13 14" key="1">
    <citation type="submission" date="2025-04" db="UniProtKB">
        <authorList>
            <consortium name="RefSeq"/>
        </authorList>
    </citation>
    <scope>IDENTIFICATION</scope>
</reference>
<organism evidence="12 14">
    <name type="scientific">Diaphorina citri</name>
    <name type="common">Asian citrus psyllid</name>
    <dbReference type="NCBI Taxonomy" id="121845"/>
    <lineage>
        <taxon>Eukaryota</taxon>
        <taxon>Metazoa</taxon>
        <taxon>Ecdysozoa</taxon>
        <taxon>Arthropoda</taxon>
        <taxon>Hexapoda</taxon>
        <taxon>Insecta</taxon>
        <taxon>Pterygota</taxon>
        <taxon>Neoptera</taxon>
        <taxon>Paraneoptera</taxon>
        <taxon>Hemiptera</taxon>
        <taxon>Sternorrhyncha</taxon>
        <taxon>Psylloidea</taxon>
        <taxon>Psyllidae</taxon>
        <taxon>Diaphorininae</taxon>
        <taxon>Diaphorina</taxon>
    </lineage>
</organism>
<dbReference type="GO" id="GO:0000978">
    <property type="term" value="F:RNA polymerase II cis-regulatory region sequence-specific DNA binding"/>
    <property type="evidence" value="ECO:0007669"/>
    <property type="project" value="TreeGrafter"/>
</dbReference>
<evidence type="ECO:0000256" key="3">
    <source>
        <dbReference type="ARBA" id="ARBA00022737"/>
    </source>
</evidence>
<dbReference type="FunFam" id="3.30.160.60:FF:000325">
    <property type="entry name" value="ZFP90 zinc finger protein"/>
    <property type="match status" value="1"/>
</dbReference>
<dbReference type="FunFam" id="3.30.160.60:FF:000125">
    <property type="entry name" value="Putative zinc finger protein 143"/>
    <property type="match status" value="1"/>
</dbReference>
<protein>
    <submittedName>
        <fullName evidence="13 14">Zinc finger protein 891-like</fullName>
    </submittedName>
</protein>
<dbReference type="PANTHER" id="PTHR14003:SF19">
    <property type="entry name" value="YY2 TRANSCRIPTION FACTOR"/>
    <property type="match status" value="1"/>
</dbReference>
<dbReference type="Pfam" id="PF00096">
    <property type="entry name" value="zf-C2H2"/>
    <property type="match status" value="2"/>
</dbReference>
<feature type="domain" description="C2H2-type" evidence="11">
    <location>
        <begin position="10"/>
        <end position="37"/>
    </location>
</feature>
<keyword evidence="12" id="KW-1185">Reference proteome</keyword>
<gene>
    <name evidence="13 14" type="primary">LOC103510022</name>
</gene>
<evidence type="ECO:0000256" key="1">
    <source>
        <dbReference type="ARBA" id="ARBA00004123"/>
    </source>
</evidence>
<dbReference type="GO" id="GO:0000785">
    <property type="term" value="C:chromatin"/>
    <property type="evidence" value="ECO:0007669"/>
    <property type="project" value="TreeGrafter"/>
</dbReference>
<name>A0A3Q0IZ84_DIACI</name>
<dbReference type="Proteomes" id="UP000079169">
    <property type="component" value="Unplaced"/>
</dbReference>
<dbReference type="InterPro" id="IPR013087">
    <property type="entry name" value="Znf_C2H2_type"/>
</dbReference>
<evidence type="ECO:0000256" key="8">
    <source>
        <dbReference type="ARBA" id="ARBA00023163"/>
    </source>
</evidence>
<evidence type="ECO:0000313" key="12">
    <source>
        <dbReference type="Proteomes" id="UP000079169"/>
    </source>
</evidence>
<proteinExistence type="predicted"/>
<dbReference type="PROSITE" id="PS00028">
    <property type="entry name" value="ZINC_FINGER_C2H2_1"/>
    <property type="match status" value="3"/>
</dbReference>
<dbReference type="PROSITE" id="PS50157">
    <property type="entry name" value="ZINC_FINGER_C2H2_2"/>
    <property type="match status" value="3"/>
</dbReference>
<keyword evidence="9" id="KW-0539">Nucleus</keyword>
<keyword evidence="7" id="KW-0238">DNA-binding</keyword>
<evidence type="ECO:0000256" key="9">
    <source>
        <dbReference type="ARBA" id="ARBA00023242"/>
    </source>
</evidence>
<dbReference type="RefSeq" id="XP_026679998.1">
    <property type="nucleotide sequence ID" value="XM_026824197.1"/>
</dbReference>
<dbReference type="SUPFAM" id="SSF57667">
    <property type="entry name" value="beta-beta-alpha zinc fingers"/>
    <property type="match status" value="2"/>
</dbReference>
<keyword evidence="3" id="KW-0677">Repeat</keyword>
<evidence type="ECO:0000256" key="2">
    <source>
        <dbReference type="ARBA" id="ARBA00022723"/>
    </source>
</evidence>
<evidence type="ECO:0000259" key="11">
    <source>
        <dbReference type="PROSITE" id="PS50157"/>
    </source>
</evidence>
<evidence type="ECO:0000256" key="5">
    <source>
        <dbReference type="ARBA" id="ARBA00022833"/>
    </source>
</evidence>
<evidence type="ECO:0000256" key="10">
    <source>
        <dbReference type="PROSITE-ProRule" id="PRU00042"/>
    </source>
</evidence>
<evidence type="ECO:0000313" key="14">
    <source>
        <dbReference type="RefSeq" id="XP_026679998.1"/>
    </source>
</evidence>
<dbReference type="GeneID" id="103510022"/>
<dbReference type="SMART" id="SM00355">
    <property type="entry name" value="ZnF_C2H2"/>
    <property type="match status" value="3"/>
</dbReference>
<evidence type="ECO:0000313" key="13">
    <source>
        <dbReference type="RefSeq" id="XP_026679997.1"/>
    </source>
</evidence>
<keyword evidence="5" id="KW-0862">Zinc</keyword>
<evidence type="ECO:0000256" key="7">
    <source>
        <dbReference type="ARBA" id="ARBA00023125"/>
    </source>
</evidence>
<dbReference type="RefSeq" id="XP_026679997.1">
    <property type="nucleotide sequence ID" value="XM_026824196.1"/>
</dbReference>
<evidence type="ECO:0000256" key="4">
    <source>
        <dbReference type="ARBA" id="ARBA00022771"/>
    </source>
</evidence>
<keyword evidence="6" id="KW-0805">Transcription regulation</keyword>
<dbReference type="GO" id="GO:0005667">
    <property type="term" value="C:transcription regulator complex"/>
    <property type="evidence" value="ECO:0007669"/>
    <property type="project" value="TreeGrafter"/>
</dbReference>
<dbReference type="GO" id="GO:0031519">
    <property type="term" value="C:PcG protein complex"/>
    <property type="evidence" value="ECO:0007669"/>
    <property type="project" value="TreeGrafter"/>
</dbReference>
<dbReference type="Gene3D" id="3.30.160.60">
    <property type="entry name" value="Classic Zinc Finger"/>
    <property type="match status" value="3"/>
</dbReference>
<dbReference type="InterPro" id="IPR036236">
    <property type="entry name" value="Znf_C2H2_sf"/>
</dbReference>
<feature type="domain" description="C2H2-type" evidence="11">
    <location>
        <begin position="38"/>
        <end position="65"/>
    </location>
</feature>
<accession>A0A3Q0IZ84</accession>
<dbReference type="FunFam" id="3.30.160.60:FF:001289">
    <property type="entry name" value="Zinc finger protein 574"/>
    <property type="match status" value="1"/>
</dbReference>
<dbReference type="KEGG" id="dci:103510022"/>
<keyword evidence="8" id="KW-0804">Transcription</keyword>
<keyword evidence="2" id="KW-0479">Metal-binding</keyword>
<dbReference type="GO" id="GO:0000981">
    <property type="term" value="F:DNA-binding transcription factor activity, RNA polymerase II-specific"/>
    <property type="evidence" value="ECO:0007669"/>
    <property type="project" value="TreeGrafter"/>
</dbReference>
<dbReference type="PaxDb" id="121845-A0A3Q0IZ84"/>